<evidence type="ECO:0000256" key="1">
    <source>
        <dbReference type="SAM" id="MobiDB-lite"/>
    </source>
</evidence>
<accession>A0A8S1GRN7</accession>
<dbReference type="SMART" id="SM00315">
    <property type="entry name" value="RGS"/>
    <property type="match status" value="1"/>
</dbReference>
<keyword evidence="4" id="KW-1185">Reference proteome</keyword>
<feature type="compositionally biased region" description="Low complexity" evidence="1">
    <location>
        <begin position="485"/>
        <end position="505"/>
    </location>
</feature>
<dbReference type="GO" id="GO:0005886">
    <property type="term" value="C:plasma membrane"/>
    <property type="evidence" value="ECO:0007669"/>
    <property type="project" value="TreeGrafter"/>
</dbReference>
<feature type="region of interest" description="Disordered" evidence="1">
    <location>
        <begin position="167"/>
        <end position="261"/>
    </location>
</feature>
<dbReference type="PRINTS" id="PR01301">
    <property type="entry name" value="RGSPROTEIN"/>
</dbReference>
<evidence type="ECO:0000313" key="3">
    <source>
        <dbReference type="EMBL" id="CAD6185601.1"/>
    </source>
</evidence>
<name>A0A8S1GRN7_9PELO</name>
<protein>
    <recommendedName>
        <fullName evidence="2">RGS domain-containing protein</fullName>
    </recommendedName>
</protein>
<sequence>MKTGETTGASSAQDSTASCSNAYNVGDQGSSGYAVGETNTSREMKIFKKVLRDPVLRQPFQDFLEQQFCAENLNFYIAVEQFREQNFYTDDKIGERAVMARRIYERYFAQNSTEPVNIDNSTSKRIRETIDDGLFPRNTFDIAQYQILHLLKYDCWPRFLRAGGAQPDFTDDQLAEEEDRQRRIELGENVESTTFHRRSSGRALGRQSTSSISAASGTGPLTMRTASDKKKKTTSITTTRQHSLSHPNSPAPSGPRSNTARTQPVQLKFCRLVTGCGDASSAVNEIIIELSDPTQSVRAWTRQQAATVGMDVRNTQVVDAETGTSIDPARQALDALQSRAVRLVPVATLVVEVLPPNYSFRHPTSTPTKIVMIRARHSLSTGGALRPLLVKWFSTNTPGSAPSGASIVIVYNATLEIIRGSVAIGRLQPGKSLAVMSQSQHEGLRICSTLEKKNKTATNCLTPPEFGNPIHSLGLLNKLVRRKTTSSPSSTSRVEEAAPVARVTSSPPPVPSSGETSPRQQQDVLSNTTKKRLSIFKNKSKEASIEKPPSSASTPRTAMQPRPATFSASISVEAPVSLKPTTNTACVPSAATSTKQNGTFTSQNSEPLTESAPGLPRIFSTKVCQADGSEGSTEREPIASSPSSMTGGWQPAAYV</sequence>
<dbReference type="InterPro" id="IPR036305">
    <property type="entry name" value="RGS_sf"/>
</dbReference>
<dbReference type="InterPro" id="IPR046995">
    <property type="entry name" value="RGS10/12/14-like"/>
</dbReference>
<reference evidence="3" key="1">
    <citation type="submission" date="2020-10" db="EMBL/GenBank/DDBJ databases">
        <authorList>
            <person name="Kikuchi T."/>
        </authorList>
    </citation>
    <scope>NUCLEOTIDE SEQUENCE</scope>
    <source>
        <strain evidence="3">NKZ352</strain>
    </source>
</reference>
<evidence type="ECO:0000313" key="4">
    <source>
        <dbReference type="Proteomes" id="UP000835052"/>
    </source>
</evidence>
<dbReference type="Pfam" id="PF00615">
    <property type="entry name" value="RGS"/>
    <property type="match status" value="1"/>
</dbReference>
<dbReference type="PANTHER" id="PTHR45945:SF3">
    <property type="entry name" value="REGULATOR OF G-PROTEIN SIGNALING LOCO"/>
    <property type="match status" value="1"/>
</dbReference>
<dbReference type="PROSITE" id="PS50132">
    <property type="entry name" value="RGS"/>
    <property type="match status" value="1"/>
</dbReference>
<dbReference type="PANTHER" id="PTHR45945">
    <property type="entry name" value="REGULATOR OF G-PROTEIN SIGNALING LOCO"/>
    <property type="match status" value="1"/>
</dbReference>
<feature type="domain" description="RGS" evidence="2">
    <location>
        <begin position="46"/>
        <end position="162"/>
    </location>
</feature>
<feature type="compositionally biased region" description="Polar residues" evidence="1">
    <location>
        <begin position="588"/>
        <end position="608"/>
    </location>
</feature>
<dbReference type="GO" id="GO:0008277">
    <property type="term" value="P:regulation of G protein-coupled receptor signaling pathway"/>
    <property type="evidence" value="ECO:0007669"/>
    <property type="project" value="TreeGrafter"/>
</dbReference>
<feature type="region of interest" description="Disordered" evidence="1">
    <location>
        <begin position="482"/>
        <end position="562"/>
    </location>
</feature>
<dbReference type="GO" id="GO:0005737">
    <property type="term" value="C:cytoplasm"/>
    <property type="evidence" value="ECO:0007669"/>
    <property type="project" value="TreeGrafter"/>
</dbReference>
<dbReference type="InterPro" id="IPR044926">
    <property type="entry name" value="RGS_subdomain_2"/>
</dbReference>
<dbReference type="Gene3D" id="1.10.167.10">
    <property type="entry name" value="Regulator of G-protein Signalling 4, domain 2"/>
    <property type="match status" value="1"/>
</dbReference>
<dbReference type="Proteomes" id="UP000835052">
    <property type="component" value="Unassembled WGS sequence"/>
</dbReference>
<feature type="compositionally biased region" description="Acidic residues" evidence="1">
    <location>
        <begin position="169"/>
        <end position="178"/>
    </location>
</feature>
<gene>
    <name evidence="3" type="ORF">CAUJ_LOCUS1520</name>
</gene>
<feature type="region of interest" description="Disordered" evidence="1">
    <location>
        <begin position="588"/>
        <end position="655"/>
    </location>
</feature>
<dbReference type="GO" id="GO:0005096">
    <property type="term" value="F:GTPase activator activity"/>
    <property type="evidence" value="ECO:0007669"/>
    <property type="project" value="InterPro"/>
</dbReference>
<dbReference type="SUPFAM" id="SSF48097">
    <property type="entry name" value="Regulator of G-protein signaling, RGS"/>
    <property type="match status" value="1"/>
</dbReference>
<feature type="compositionally biased region" description="Polar residues" evidence="1">
    <location>
        <begin position="519"/>
        <end position="528"/>
    </location>
</feature>
<organism evidence="3 4">
    <name type="scientific">Caenorhabditis auriculariae</name>
    <dbReference type="NCBI Taxonomy" id="2777116"/>
    <lineage>
        <taxon>Eukaryota</taxon>
        <taxon>Metazoa</taxon>
        <taxon>Ecdysozoa</taxon>
        <taxon>Nematoda</taxon>
        <taxon>Chromadorea</taxon>
        <taxon>Rhabditida</taxon>
        <taxon>Rhabditina</taxon>
        <taxon>Rhabditomorpha</taxon>
        <taxon>Rhabditoidea</taxon>
        <taxon>Rhabditidae</taxon>
        <taxon>Peloderinae</taxon>
        <taxon>Caenorhabditis</taxon>
    </lineage>
</organism>
<proteinExistence type="predicted"/>
<dbReference type="AlphaFoldDB" id="A0A8S1GRN7"/>
<dbReference type="OrthoDB" id="196547at2759"/>
<dbReference type="InterPro" id="IPR016137">
    <property type="entry name" value="RGS"/>
</dbReference>
<evidence type="ECO:0000259" key="2">
    <source>
        <dbReference type="PROSITE" id="PS50132"/>
    </source>
</evidence>
<dbReference type="EMBL" id="CAJGYM010000002">
    <property type="protein sequence ID" value="CAD6185601.1"/>
    <property type="molecule type" value="Genomic_DNA"/>
</dbReference>
<feature type="compositionally biased region" description="Low complexity" evidence="1">
    <location>
        <begin position="208"/>
        <end position="219"/>
    </location>
</feature>
<dbReference type="GO" id="GO:0005634">
    <property type="term" value="C:nucleus"/>
    <property type="evidence" value="ECO:0007669"/>
    <property type="project" value="TreeGrafter"/>
</dbReference>
<comment type="caution">
    <text evidence="3">The sequence shown here is derived from an EMBL/GenBank/DDBJ whole genome shotgun (WGS) entry which is preliminary data.</text>
</comment>